<dbReference type="SUPFAM" id="SSF56399">
    <property type="entry name" value="ADP-ribosylation"/>
    <property type="match status" value="1"/>
</dbReference>
<dbReference type="InterPro" id="IPR009297">
    <property type="entry name" value="DUF952"/>
</dbReference>
<keyword evidence="2" id="KW-1185">Reference proteome</keyword>
<reference evidence="1 2" key="1">
    <citation type="journal article" date="2018" name="Sci. Rep.">
        <title>Rhizobium tumorigenes sp. nov., a novel plant tumorigenic bacterium isolated from cane gall tumors on thornless blackberry.</title>
        <authorList>
            <person name="Kuzmanovi N."/>
            <person name="Smalla K."/>
            <person name="Gronow S."/>
            <person name="PuBawska J."/>
        </authorList>
    </citation>
    <scope>NUCLEOTIDE SEQUENCE [LARGE SCALE GENOMIC DNA]</scope>
    <source>
        <strain evidence="1 2">CCBAU 85046</strain>
    </source>
</reference>
<name>A0A2W4CH90_9HYPH</name>
<dbReference type="PANTHER" id="PTHR34129:SF1">
    <property type="entry name" value="DUF952 DOMAIN-CONTAINING PROTEIN"/>
    <property type="match status" value="1"/>
</dbReference>
<organism evidence="1 2">
    <name type="scientific">Rhizobium tubonense</name>
    <dbReference type="NCBI Taxonomy" id="484088"/>
    <lineage>
        <taxon>Bacteria</taxon>
        <taxon>Pseudomonadati</taxon>
        <taxon>Pseudomonadota</taxon>
        <taxon>Alphaproteobacteria</taxon>
        <taxon>Hyphomicrobiales</taxon>
        <taxon>Rhizobiaceae</taxon>
        <taxon>Rhizobium/Agrobacterium group</taxon>
        <taxon>Rhizobium</taxon>
    </lineage>
</organism>
<dbReference type="AlphaFoldDB" id="A0A2W4CH90"/>
<evidence type="ECO:0000313" key="2">
    <source>
        <dbReference type="Proteomes" id="UP000248925"/>
    </source>
</evidence>
<dbReference type="EMBL" id="PCDP01000038">
    <property type="protein sequence ID" value="PZM12322.1"/>
    <property type="molecule type" value="Genomic_DNA"/>
</dbReference>
<protein>
    <submittedName>
        <fullName evidence="1">Dihydroorotate dehydrogenase</fullName>
    </submittedName>
</protein>
<dbReference type="Pfam" id="PF06108">
    <property type="entry name" value="DUF952"/>
    <property type="match status" value="1"/>
</dbReference>
<proteinExistence type="predicted"/>
<dbReference type="Gene3D" id="3.20.170.20">
    <property type="entry name" value="Protein of unknown function DUF952"/>
    <property type="match status" value="1"/>
</dbReference>
<evidence type="ECO:0000313" key="1">
    <source>
        <dbReference type="EMBL" id="PZM12322.1"/>
    </source>
</evidence>
<accession>A0A2W4CH90</accession>
<gene>
    <name evidence="1" type="ORF">CPY51_18340</name>
</gene>
<dbReference type="OrthoDB" id="9799937at2"/>
<dbReference type="RefSeq" id="WP_111161935.1">
    <property type="nucleotide sequence ID" value="NZ_PCDP01000038.1"/>
</dbReference>
<sequence length="118" mass="12576">MMAVTPVVYKIVPETLWQEARQSGVFNGAAIDLTDGFIHLSTASQAKETAARYFAGKGGLLLVAIDAAALGEKLVFEPSRGGDLFPHLYAPLPLAAVFWEKPLPVGPDGAHVFPEISE</sequence>
<dbReference type="PANTHER" id="PTHR34129">
    <property type="entry name" value="BLR1139 PROTEIN"/>
    <property type="match status" value="1"/>
</dbReference>
<comment type="caution">
    <text evidence="1">The sequence shown here is derived from an EMBL/GenBank/DDBJ whole genome shotgun (WGS) entry which is preliminary data.</text>
</comment>
<dbReference type="Proteomes" id="UP000248925">
    <property type="component" value="Unassembled WGS sequence"/>
</dbReference>